<sequence>MIRMNCFPCFTSQKSRSSPCTNNNNQTNEHDEPEFRPPVATTKRVEERETEQLPVKTFNFRELATATKNFRQECLLGEGGFGRVYKGTLQSTGQLVAVKQLDKHGLHGNKEFQAEVLSLAKLEHPNLVKLIGYCADGDQRLLVFEYVSGGSLQDHLYEQKPGEKPMDWITRMKIAFGAAQGLDYLHDKVNPPVIYRDLKASNILLDAEFYPKLCDFGMHNLEPGTGDSLFLSSRVMDTYGYSAPEYTRGEDLTVKSDVYSFGVVLLELITGRRAIDTTKPNDEQNLVAWAQPIFRDPKRYPDMADPLMKKNFSERGLNQAVAITSMCLQEEPTARPLISDVTVALSFLSMSTEDGIPTTIPMSSFRDKSMSIALSRHGSCSVTPFSLPRKEEDDNSSSSSESEDEEEEKEKEKESIRSMKKQEKEETTAHSDDESDSNSDKGQEKEHSQLEKPRDSSSSSSDSESDQRRSIHETNATAQSLKINYSYSSEEEDNERPSSKSSSKSNEESTFSWHGSDKDHADSSRNTSMRINSLAHDDSSRNTSMRINSLAHDDSSRNTSMRINSLAHNDSSRNTSMQINSLAHDDSSRNTSMRINSLAHNDSSRNTSMRMNSLAHDDDDEEEEEENHKTRLEQIHSSKSEDQSIYSDEESGGSSLHQIEPEEEEHISSDHD</sequence>
<evidence type="ECO:0000256" key="3">
    <source>
        <dbReference type="ARBA" id="ARBA00022527"/>
    </source>
</evidence>
<keyword evidence="2" id="KW-1003">Cell membrane</keyword>
<dbReference type="InterPro" id="IPR017441">
    <property type="entry name" value="Protein_kinase_ATP_BS"/>
</dbReference>
<dbReference type="InterPro" id="IPR000719">
    <property type="entry name" value="Prot_kinase_dom"/>
</dbReference>
<feature type="binding site" evidence="10">
    <location>
        <position position="99"/>
    </location>
    <ligand>
        <name>ATP</name>
        <dbReference type="ChEBI" id="CHEBI:30616"/>
    </ligand>
</feature>
<keyword evidence="4" id="KW-0808">Transferase</keyword>
<evidence type="ECO:0000256" key="1">
    <source>
        <dbReference type="ARBA" id="ARBA00004193"/>
    </source>
</evidence>
<keyword evidence="7 10" id="KW-0067">ATP-binding</keyword>
<evidence type="ECO:0000256" key="8">
    <source>
        <dbReference type="ARBA" id="ARBA00023136"/>
    </source>
</evidence>
<organism evidence="13 14">
    <name type="scientific">Camelina sativa</name>
    <name type="common">False flax</name>
    <name type="synonym">Myagrum sativum</name>
    <dbReference type="NCBI Taxonomy" id="90675"/>
    <lineage>
        <taxon>Eukaryota</taxon>
        <taxon>Viridiplantae</taxon>
        <taxon>Streptophyta</taxon>
        <taxon>Embryophyta</taxon>
        <taxon>Tracheophyta</taxon>
        <taxon>Spermatophyta</taxon>
        <taxon>Magnoliopsida</taxon>
        <taxon>eudicotyledons</taxon>
        <taxon>Gunneridae</taxon>
        <taxon>Pentapetalae</taxon>
        <taxon>rosids</taxon>
        <taxon>malvids</taxon>
        <taxon>Brassicales</taxon>
        <taxon>Brassicaceae</taxon>
        <taxon>Camelineae</taxon>
        <taxon>Camelina</taxon>
    </lineage>
</organism>
<protein>
    <submittedName>
        <fullName evidence="14">Receptor-like kinase LIP1</fullName>
    </submittedName>
</protein>
<keyword evidence="5 10" id="KW-0547">Nucleotide-binding</keyword>
<feature type="domain" description="Protein kinase" evidence="12">
    <location>
        <begin position="70"/>
        <end position="348"/>
    </location>
</feature>
<reference evidence="13" key="1">
    <citation type="journal article" date="2014" name="Nat. Commun.">
        <title>The emerging biofuel crop Camelina sativa retains a highly undifferentiated hexaploid genome structure.</title>
        <authorList>
            <person name="Kagale S."/>
            <person name="Koh C."/>
            <person name="Nixon J."/>
            <person name="Bollina V."/>
            <person name="Clarke W.E."/>
            <person name="Tuteja R."/>
            <person name="Spillane C."/>
            <person name="Robinson S.J."/>
            <person name="Links M.G."/>
            <person name="Clarke C."/>
            <person name="Higgins E.E."/>
            <person name="Huebert T."/>
            <person name="Sharpe A.G."/>
            <person name="Parkin I.A."/>
        </authorList>
    </citation>
    <scope>NUCLEOTIDE SEQUENCE [LARGE SCALE GENOMIC DNA]</scope>
    <source>
        <strain evidence="13">cv. DH55</strain>
    </source>
</reference>
<evidence type="ECO:0000256" key="4">
    <source>
        <dbReference type="ARBA" id="ARBA00022679"/>
    </source>
</evidence>
<evidence type="ECO:0000256" key="5">
    <source>
        <dbReference type="ARBA" id="ARBA00022741"/>
    </source>
</evidence>
<accession>A0ABM0VBP1</accession>
<feature type="region of interest" description="Disordered" evidence="11">
    <location>
        <begin position="13"/>
        <end position="50"/>
    </location>
</feature>
<dbReference type="Proteomes" id="UP000694864">
    <property type="component" value="Chromosome 13"/>
</dbReference>
<keyword evidence="13" id="KW-1185">Reference proteome</keyword>
<name>A0ABM0VBP1_CAMSA</name>
<feature type="compositionally biased region" description="Polar residues" evidence="11">
    <location>
        <begin position="599"/>
        <end position="611"/>
    </location>
</feature>
<evidence type="ECO:0000313" key="13">
    <source>
        <dbReference type="Proteomes" id="UP000694864"/>
    </source>
</evidence>
<evidence type="ECO:0000256" key="6">
    <source>
        <dbReference type="ARBA" id="ARBA00022777"/>
    </source>
</evidence>
<dbReference type="InterPro" id="IPR008271">
    <property type="entry name" value="Ser/Thr_kinase_AS"/>
</dbReference>
<dbReference type="RefSeq" id="XP_010453809.1">
    <property type="nucleotide sequence ID" value="XM_010455507.1"/>
</dbReference>
<feature type="compositionally biased region" description="Basic and acidic residues" evidence="11">
    <location>
        <begin position="626"/>
        <end position="642"/>
    </location>
</feature>
<dbReference type="PANTHER" id="PTHR47985">
    <property type="entry name" value="OS07G0668900 PROTEIN"/>
    <property type="match status" value="1"/>
</dbReference>
<dbReference type="CDD" id="cd14066">
    <property type="entry name" value="STKc_IRAK"/>
    <property type="match status" value="1"/>
</dbReference>
<feature type="region of interest" description="Disordered" evidence="11">
    <location>
        <begin position="379"/>
        <end position="559"/>
    </location>
</feature>
<reference evidence="14" key="2">
    <citation type="submission" date="2025-08" db="UniProtKB">
        <authorList>
            <consortium name="RefSeq"/>
        </authorList>
    </citation>
    <scope>IDENTIFICATION</scope>
    <source>
        <tissue evidence="14">Leaf</tissue>
    </source>
</reference>
<feature type="compositionally biased region" description="Polar residues" evidence="11">
    <location>
        <begin position="13"/>
        <end position="27"/>
    </location>
</feature>
<feature type="compositionally biased region" description="Polar residues" evidence="11">
    <location>
        <begin position="473"/>
        <end position="483"/>
    </location>
</feature>
<dbReference type="SUPFAM" id="SSF56112">
    <property type="entry name" value="Protein kinase-like (PK-like)"/>
    <property type="match status" value="1"/>
</dbReference>
<evidence type="ECO:0000259" key="12">
    <source>
        <dbReference type="PROSITE" id="PS50011"/>
    </source>
</evidence>
<dbReference type="PROSITE" id="PS50011">
    <property type="entry name" value="PROTEIN_KINASE_DOM"/>
    <property type="match status" value="1"/>
</dbReference>
<evidence type="ECO:0000256" key="10">
    <source>
        <dbReference type="PROSITE-ProRule" id="PRU10141"/>
    </source>
</evidence>
<proteinExistence type="predicted"/>
<keyword evidence="9" id="KW-0449">Lipoprotein</keyword>
<keyword evidence="8" id="KW-0472">Membrane</keyword>
<dbReference type="PANTHER" id="PTHR47985:SF77">
    <property type="entry name" value="RECEPTOR-LIKE KINASE LIP1"/>
    <property type="match status" value="1"/>
</dbReference>
<gene>
    <name evidence="14" type="primary">LOC104735681</name>
</gene>
<dbReference type="SMART" id="SM00220">
    <property type="entry name" value="S_TKc"/>
    <property type="match status" value="1"/>
</dbReference>
<keyword evidence="3" id="KW-0723">Serine/threonine-protein kinase</keyword>
<keyword evidence="6" id="KW-0418">Kinase</keyword>
<evidence type="ECO:0000256" key="9">
    <source>
        <dbReference type="ARBA" id="ARBA00023288"/>
    </source>
</evidence>
<dbReference type="PROSITE" id="PS00107">
    <property type="entry name" value="PROTEIN_KINASE_ATP"/>
    <property type="match status" value="1"/>
</dbReference>
<evidence type="ECO:0000256" key="7">
    <source>
        <dbReference type="ARBA" id="ARBA00022840"/>
    </source>
</evidence>
<dbReference type="GeneID" id="104735681"/>
<feature type="region of interest" description="Disordered" evidence="11">
    <location>
        <begin position="599"/>
        <end position="672"/>
    </location>
</feature>
<dbReference type="Gene3D" id="3.30.200.20">
    <property type="entry name" value="Phosphorylase Kinase, domain 1"/>
    <property type="match status" value="1"/>
</dbReference>
<evidence type="ECO:0000256" key="11">
    <source>
        <dbReference type="SAM" id="MobiDB-lite"/>
    </source>
</evidence>
<comment type="subcellular location">
    <subcellularLocation>
        <location evidence="1">Cell membrane</location>
        <topology evidence="1">Lipid-anchor</topology>
    </subcellularLocation>
</comment>
<dbReference type="InterPro" id="IPR011009">
    <property type="entry name" value="Kinase-like_dom_sf"/>
</dbReference>
<dbReference type="Pfam" id="PF00069">
    <property type="entry name" value="Pkinase"/>
    <property type="match status" value="1"/>
</dbReference>
<feature type="compositionally biased region" description="Basic and acidic residues" evidence="11">
    <location>
        <begin position="410"/>
        <end position="455"/>
    </location>
</feature>
<dbReference type="Gene3D" id="1.10.510.10">
    <property type="entry name" value="Transferase(Phosphotransferase) domain 1"/>
    <property type="match status" value="1"/>
</dbReference>
<evidence type="ECO:0000313" key="14">
    <source>
        <dbReference type="RefSeq" id="XP_010453809.1"/>
    </source>
</evidence>
<dbReference type="PROSITE" id="PS00108">
    <property type="entry name" value="PROTEIN_KINASE_ST"/>
    <property type="match status" value="1"/>
</dbReference>
<evidence type="ECO:0000256" key="2">
    <source>
        <dbReference type="ARBA" id="ARBA00022475"/>
    </source>
</evidence>